<sequence length="1055" mass="119984">MSQTAQQGGASVHARGQIPSTDLSSLIHFLVKVFPPSGEDSAHPLGWSVLKFDPEKHRFSINTYGILRRLLALKEFREAFRQTPDSGFLRDLVNPPKNFTAKLGGRIFHDNITGLSQATTKLKRLIVDDIVKLELSADSLLIKNPEMAFEALSKLTGIKDFLKELPAQIVAMEFAKTDRSAQDREKDVARVISAQEEIQAEDWLDRMASSISNAHAYRDDEFDSVQQEKLIETLRQDFDKQDSQVTRFLNFLEDEALSRVRLRVSFAIMDSLAAQKSKSEHANDRRFVDYIHRVNQLFEHYGTPESPHSLHFDLTRTFGLTAEFSIADELIKALFYNCLPVWAEWNTQLFESRRVDPQSRGVSVFREVSYRFRVNGKDPRSEMEPAFDARLNRLRDILIDDSGNEISPFVLRRNLCELVVLWLVLNPTIQSSDLITEAQQLSIQLREQGQSAIVAMLDDLSLWSPNVKELSKTLVALLRTKSNNVIAHAQRSVDDLYLVVQQTLVDWSSIERSKGRVRDPLIKPASGQPENIEWFRHIQIARKPDEVPDALFSVRVRTELNERTLAERGDENSIFQIHRELPRQLLNITWRPFRVDENQNPITKQSRVKIEPQWLMPAGIDIWYDPERLKYRNHPKYSEEDSRQYRAAAATAMTVLIYVVLQVLSEKLVSQAEKRMPALMIRFQQQGKTAAKDEGDHWIYAISQAVESALMRDLPVRMQGFVADGLNHHYKARGAAFALSAAFPLIVATNRIPSVNKIAALVYSTRPCDDHPQTNDTDGFIFRAKTYLAEAVSEVSIGYRLSFDRMQTHVVETRDSFKSPKLIVEEVSRLQAQGYEHIILVSSHFGNRRINRSAQRHSPHTQTAFLDEVASKFPHVSLYMLRRDVFPATRLRTRSKAESAFEAVRISDHDEFAFDQGDGVLKQLIPVYTFATLAIVGNDDAARPQSGFCTYFWDADYQVKNSEWRERVRSNLLGSGNSVRDCLLAVLRGLHFLEAEKQPEGGVFKPVLDPFGWVQPSSSGAAGEIEVQPSSRRKGNVLLSLPALLSHVTESLHSG</sequence>
<gene>
    <name evidence="1" type="ORF">EBB_13860</name>
</gene>
<evidence type="ECO:0000313" key="1">
    <source>
        <dbReference type="EMBL" id="MBD9361591.1"/>
    </source>
</evidence>
<reference evidence="1 2" key="1">
    <citation type="submission" date="2020-09" db="EMBL/GenBank/DDBJ databases">
        <title>Methylomonas albis sp. nov. and Methylomonas fluvii sp. nov.: Two cold-adapted methanotrophs from the River Elbe and an amended description of Methylovulum psychrotolerans strain Eb1.</title>
        <authorList>
            <person name="Bussmann I.K."/>
            <person name="Klings K.-W."/>
            <person name="Warnstedt J."/>
            <person name="Hoppert M."/>
            <person name="Saborowski A."/>
            <person name="Horn F."/>
            <person name="Liebner S."/>
        </authorList>
    </citation>
    <scope>NUCLEOTIDE SEQUENCE [LARGE SCALE GENOMIC DNA]</scope>
    <source>
        <strain evidence="1 2">EbB</strain>
    </source>
</reference>
<keyword evidence="2" id="KW-1185">Reference proteome</keyword>
<accession>A0ABR9DER5</accession>
<comment type="caution">
    <text evidence="1">The sequence shown here is derived from an EMBL/GenBank/DDBJ whole genome shotgun (WGS) entry which is preliminary data.</text>
</comment>
<name>A0ABR9DER5_9GAMM</name>
<organism evidence="1 2">
    <name type="scientific">Methylomonas fluvii</name>
    <dbReference type="NCBI Taxonomy" id="1854564"/>
    <lineage>
        <taxon>Bacteria</taxon>
        <taxon>Pseudomonadati</taxon>
        <taxon>Pseudomonadota</taxon>
        <taxon>Gammaproteobacteria</taxon>
        <taxon>Methylococcales</taxon>
        <taxon>Methylococcaceae</taxon>
        <taxon>Methylomonas</taxon>
    </lineage>
</organism>
<proteinExistence type="predicted"/>
<dbReference type="EMBL" id="JACXST010000002">
    <property type="protein sequence ID" value="MBD9361591.1"/>
    <property type="molecule type" value="Genomic_DNA"/>
</dbReference>
<dbReference type="Proteomes" id="UP000641152">
    <property type="component" value="Unassembled WGS sequence"/>
</dbReference>
<protein>
    <submittedName>
        <fullName evidence="1">Uncharacterized protein</fullName>
    </submittedName>
</protein>
<dbReference type="RefSeq" id="WP_192394394.1">
    <property type="nucleotide sequence ID" value="NZ_CAJHIU010000002.1"/>
</dbReference>
<evidence type="ECO:0000313" key="2">
    <source>
        <dbReference type="Proteomes" id="UP000641152"/>
    </source>
</evidence>